<accession>A0A7Y7RPF3</accession>
<dbReference type="GO" id="GO:0003677">
    <property type="term" value="F:DNA binding"/>
    <property type="evidence" value="ECO:0007669"/>
    <property type="project" value="InterPro"/>
</dbReference>
<protein>
    <submittedName>
        <fullName evidence="3">DUF2384 domain-containing protein</fullName>
    </submittedName>
</protein>
<evidence type="ECO:0000259" key="1">
    <source>
        <dbReference type="Pfam" id="PF09722"/>
    </source>
</evidence>
<comment type="caution">
    <text evidence="3">The sequence shown here is derived from an EMBL/GenBank/DDBJ whole genome shotgun (WGS) entry which is preliminary data.</text>
</comment>
<evidence type="ECO:0000259" key="2">
    <source>
        <dbReference type="Pfam" id="PF20432"/>
    </source>
</evidence>
<sequence>MSTSAPERRQSGKHERLRNLGAEEFWAFSSGRFALRDSERLAQIKNGFPAHLFQAMRRTFNLQEHALSVLLNTSMTTLERRVREHRALDAAVSERMDRIATVSHLAERVFEDRDAVVQWMTRANKALAGNAPILLCETEIGARQVRRALRALDSGGVA</sequence>
<name>A0A7Y7RPF3_9PSED</name>
<dbReference type="InterPro" id="IPR024467">
    <property type="entry name" value="Xre/MbcA/ParS-like_toxin-bd"/>
</dbReference>
<dbReference type="InterPro" id="IPR011979">
    <property type="entry name" value="Antitox_Xre"/>
</dbReference>
<dbReference type="Pfam" id="PF09722">
    <property type="entry name" value="Xre_MbcA_ParS_C"/>
    <property type="match status" value="1"/>
</dbReference>
<dbReference type="Proteomes" id="UP000560470">
    <property type="component" value="Unassembled WGS sequence"/>
</dbReference>
<proteinExistence type="predicted"/>
<evidence type="ECO:0000313" key="3">
    <source>
        <dbReference type="EMBL" id="NVZ55871.1"/>
    </source>
</evidence>
<dbReference type="EMBL" id="JACAOZ010000006">
    <property type="protein sequence ID" value="NVZ55871.1"/>
    <property type="molecule type" value="Genomic_DNA"/>
</dbReference>
<dbReference type="Pfam" id="PF20432">
    <property type="entry name" value="Xre-like-HTH"/>
    <property type="match status" value="1"/>
</dbReference>
<organism evidence="3 4">
    <name type="scientific">Pseudomonas edaphica</name>
    <dbReference type="NCBI Taxonomy" id="2006980"/>
    <lineage>
        <taxon>Bacteria</taxon>
        <taxon>Pseudomonadati</taxon>
        <taxon>Pseudomonadota</taxon>
        <taxon>Gammaproteobacteria</taxon>
        <taxon>Pseudomonadales</taxon>
        <taxon>Pseudomonadaceae</taxon>
        <taxon>Pseudomonas</taxon>
    </lineage>
</organism>
<feature type="domain" description="Antitoxin Xre/MbcA/ParS-like toxin-binding" evidence="1">
    <location>
        <begin position="106"/>
        <end position="155"/>
    </location>
</feature>
<dbReference type="InterPro" id="IPR046847">
    <property type="entry name" value="Xre-like_HTH"/>
</dbReference>
<reference evidence="3 4" key="1">
    <citation type="submission" date="2020-04" db="EMBL/GenBank/DDBJ databases">
        <title>Molecular characterization of pseudomonads from Agaricus bisporus reveal novel blotch 2 pathogens in Western Europe.</title>
        <authorList>
            <person name="Taparia T."/>
            <person name="Krijger M."/>
            <person name="Haynes E."/>
            <person name="Elpinstone J.G."/>
            <person name="Noble R."/>
            <person name="Van Der Wolf J."/>
        </authorList>
    </citation>
    <scope>NUCLEOTIDE SEQUENCE [LARGE SCALE GENOMIC DNA]</scope>
    <source>
        <strain evidence="3 4">B7002</strain>
    </source>
</reference>
<dbReference type="AlphaFoldDB" id="A0A7Y7RPF3"/>
<evidence type="ECO:0000313" key="4">
    <source>
        <dbReference type="Proteomes" id="UP000560470"/>
    </source>
</evidence>
<feature type="domain" description="Antitoxin Xre-like helix-turn-helix" evidence="2">
    <location>
        <begin position="40"/>
        <end position="100"/>
    </location>
</feature>
<gene>
    <name evidence="3" type="ORF">HX797_06305</name>
</gene>
<dbReference type="NCBIfam" id="TIGR02293">
    <property type="entry name" value="TAS_TIGR02293"/>
    <property type="match status" value="1"/>
</dbReference>